<evidence type="ECO:0000256" key="3">
    <source>
        <dbReference type="ARBA" id="ARBA00022448"/>
    </source>
</evidence>
<evidence type="ECO:0000256" key="4">
    <source>
        <dbReference type="ARBA" id="ARBA00022475"/>
    </source>
</evidence>
<dbReference type="InterPro" id="IPR002657">
    <property type="entry name" value="BilAc:Na_symport/Acr3"/>
</dbReference>
<proteinExistence type="inferred from homology"/>
<comment type="subcellular location">
    <subcellularLocation>
        <location evidence="1">Cell membrane</location>
        <topology evidence="1">Multi-pass membrane protein</topology>
    </subcellularLocation>
</comment>
<evidence type="ECO:0000256" key="7">
    <source>
        <dbReference type="ARBA" id="ARBA00023136"/>
    </source>
</evidence>
<keyword evidence="7 8" id="KW-0472">Membrane</keyword>
<dbReference type="GO" id="GO:0015104">
    <property type="term" value="F:antimonite transmembrane transporter activity"/>
    <property type="evidence" value="ECO:0007669"/>
    <property type="project" value="TreeGrafter"/>
</dbReference>
<feature type="transmembrane region" description="Helical" evidence="8">
    <location>
        <begin position="262"/>
        <end position="283"/>
    </location>
</feature>
<dbReference type="Gene3D" id="1.20.1530.20">
    <property type="match status" value="1"/>
</dbReference>
<protein>
    <submittedName>
        <fullName evidence="9">Arsenite efflux pump ArsB, ACR3 family</fullName>
    </submittedName>
</protein>
<feature type="transmembrane region" description="Helical" evidence="8">
    <location>
        <begin position="225"/>
        <end position="250"/>
    </location>
</feature>
<dbReference type="GO" id="GO:0005886">
    <property type="term" value="C:plasma membrane"/>
    <property type="evidence" value="ECO:0007669"/>
    <property type="project" value="UniProtKB-SubCell"/>
</dbReference>
<reference evidence="10" key="1">
    <citation type="submission" date="2016-10" db="EMBL/GenBank/DDBJ databases">
        <authorList>
            <person name="Varghese N."/>
            <person name="Submissions S."/>
        </authorList>
    </citation>
    <scope>NUCLEOTIDE SEQUENCE [LARGE SCALE GENOMIC DNA]</scope>
    <source>
        <strain evidence="10">DSM 123</strain>
    </source>
</reference>
<feature type="transmembrane region" description="Helical" evidence="8">
    <location>
        <begin position="167"/>
        <end position="186"/>
    </location>
</feature>
<evidence type="ECO:0000256" key="1">
    <source>
        <dbReference type="ARBA" id="ARBA00004651"/>
    </source>
</evidence>
<accession>A0A1H8X1G2</accession>
<evidence type="ECO:0000256" key="5">
    <source>
        <dbReference type="ARBA" id="ARBA00022692"/>
    </source>
</evidence>
<dbReference type="PANTHER" id="PTHR43057">
    <property type="entry name" value="ARSENITE EFFLUX TRANSPORTER"/>
    <property type="match status" value="1"/>
</dbReference>
<sequence>MERVRSWMEANQIAVYFAAIVLGMLAAFSIAGVEKLEWSINPALALMLFVTFLQVPLSDLPKSFLSKRFLLCLLIVNFAIIPLIVAALVMFLPADPMLRLGVLLVLLTPCIDYVVTFTHLGRGDAKSLLAATPLLLIVQMLLLPLYLGVFLGPDASRLVEPEPFLHAFIWLIAVPLALAGIVQARATRSSGIARFSSALNLLPVPATALVLFLVLAIVMPRVGQASAAALAALPIYLIYAVVAPLCGWLAARAGRLGPQATLAVAFSAATRNSLVVLPFAFAVPGGVPLIPAVIVTQTVVELLSELAYVRFLKLLPARNGP</sequence>
<dbReference type="InterPro" id="IPR038770">
    <property type="entry name" value="Na+/solute_symporter_sf"/>
</dbReference>
<keyword evidence="4" id="KW-1003">Cell membrane</keyword>
<evidence type="ECO:0000313" key="9">
    <source>
        <dbReference type="EMBL" id="SEP33188.1"/>
    </source>
</evidence>
<evidence type="ECO:0000256" key="8">
    <source>
        <dbReference type="SAM" id="Phobius"/>
    </source>
</evidence>
<feature type="transmembrane region" description="Helical" evidence="8">
    <location>
        <begin position="127"/>
        <end position="147"/>
    </location>
</feature>
<dbReference type="Pfam" id="PF01758">
    <property type="entry name" value="SBF"/>
    <property type="match status" value="1"/>
</dbReference>
<dbReference type="InterPro" id="IPR004706">
    <property type="entry name" value="Arsenical-R_Acr3"/>
</dbReference>
<evidence type="ECO:0000256" key="2">
    <source>
        <dbReference type="ARBA" id="ARBA00010110"/>
    </source>
</evidence>
<feature type="transmembrane region" description="Helical" evidence="8">
    <location>
        <begin position="38"/>
        <end position="57"/>
    </location>
</feature>
<name>A0A1H8X1G2_9BRAD</name>
<feature type="transmembrane region" description="Helical" evidence="8">
    <location>
        <begin position="97"/>
        <end position="115"/>
    </location>
</feature>
<comment type="similarity">
    <text evidence="2">Belongs to the arsenical resistance-3 (ACR3) (TC 2.A.59) family.</text>
</comment>
<keyword evidence="6 8" id="KW-1133">Transmembrane helix</keyword>
<gene>
    <name evidence="9" type="ORF">SAMN05444123_11520</name>
</gene>
<evidence type="ECO:0000256" key="6">
    <source>
        <dbReference type="ARBA" id="ARBA00022989"/>
    </source>
</evidence>
<keyword evidence="5 8" id="KW-0812">Transmembrane</keyword>
<evidence type="ECO:0000313" key="10">
    <source>
        <dbReference type="Proteomes" id="UP000199615"/>
    </source>
</evidence>
<dbReference type="GO" id="GO:0015297">
    <property type="term" value="F:antiporter activity"/>
    <property type="evidence" value="ECO:0007669"/>
    <property type="project" value="InterPro"/>
</dbReference>
<organism evidence="9 10">
    <name type="scientific">Rhodopseudomonas pseudopalustris</name>
    <dbReference type="NCBI Taxonomy" id="1513892"/>
    <lineage>
        <taxon>Bacteria</taxon>
        <taxon>Pseudomonadati</taxon>
        <taxon>Pseudomonadota</taxon>
        <taxon>Alphaproteobacteria</taxon>
        <taxon>Hyphomicrobiales</taxon>
        <taxon>Nitrobacteraceae</taxon>
        <taxon>Rhodopseudomonas</taxon>
    </lineage>
</organism>
<dbReference type="GO" id="GO:0015105">
    <property type="term" value="F:arsenite transmembrane transporter activity"/>
    <property type="evidence" value="ECO:0007669"/>
    <property type="project" value="TreeGrafter"/>
</dbReference>
<feature type="transmembrane region" description="Helical" evidence="8">
    <location>
        <begin position="69"/>
        <end position="91"/>
    </location>
</feature>
<keyword evidence="3" id="KW-0813">Transport</keyword>
<dbReference type="AlphaFoldDB" id="A0A1H8X1G2"/>
<feature type="transmembrane region" description="Helical" evidence="8">
    <location>
        <begin position="198"/>
        <end position="219"/>
    </location>
</feature>
<dbReference type="Proteomes" id="UP000199615">
    <property type="component" value="Unassembled WGS sequence"/>
</dbReference>
<keyword evidence="10" id="KW-1185">Reference proteome</keyword>
<dbReference type="EMBL" id="FODT01000015">
    <property type="protein sequence ID" value="SEP33188.1"/>
    <property type="molecule type" value="Genomic_DNA"/>
</dbReference>
<dbReference type="PANTHER" id="PTHR43057:SF1">
    <property type="entry name" value="ARSENICAL-RESISTANCE PROTEIN 3"/>
    <property type="match status" value="1"/>
</dbReference>
<feature type="transmembrane region" description="Helical" evidence="8">
    <location>
        <begin position="12"/>
        <end position="32"/>
    </location>
</feature>